<comment type="caution">
    <text evidence="1">The sequence shown here is derived from an EMBL/GenBank/DDBJ whole genome shotgun (WGS) entry which is preliminary data.</text>
</comment>
<organism evidence="1 2">
    <name type="scientific">Rhizobium meliloti</name>
    <name type="common">Ensifer meliloti</name>
    <name type="synonym">Sinorhizobium meliloti</name>
    <dbReference type="NCBI Taxonomy" id="382"/>
    <lineage>
        <taxon>Bacteria</taxon>
        <taxon>Pseudomonadati</taxon>
        <taxon>Pseudomonadota</taxon>
        <taxon>Alphaproteobacteria</taxon>
        <taxon>Hyphomicrobiales</taxon>
        <taxon>Rhizobiaceae</taxon>
        <taxon>Sinorhizobium/Ensifer group</taxon>
        <taxon>Sinorhizobium</taxon>
    </lineage>
</organism>
<evidence type="ECO:0000313" key="2">
    <source>
        <dbReference type="Proteomes" id="UP000429484"/>
    </source>
</evidence>
<dbReference type="Proteomes" id="UP000429484">
    <property type="component" value="Unassembled WGS sequence"/>
</dbReference>
<gene>
    <name evidence="1" type="ORF">GHK53_37050</name>
</gene>
<dbReference type="EMBL" id="WISR01000294">
    <property type="protein sequence ID" value="MQW38195.1"/>
    <property type="molecule type" value="Genomic_DNA"/>
</dbReference>
<dbReference type="RefSeq" id="WP_153350286.1">
    <property type="nucleotide sequence ID" value="NZ_WISR01000294.1"/>
</dbReference>
<reference evidence="1 2" key="1">
    <citation type="journal article" date="2013" name="Genome Biol.">
        <title>Comparative genomics of the core and accessory genomes of 48 Sinorhizobium strains comprising five genospecies.</title>
        <authorList>
            <person name="Sugawara M."/>
            <person name="Epstein B."/>
            <person name="Badgley B.D."/>
            <person name="Unno T."/>
            <person name="Xu L."/>
            <person name="Reese J."/>
            <person name="Gyaneshwar P."/>
            <person name="Denny R."/>
            <person name="Mudge J."/>
            <person name="Bharti A.K."/>
            <person name="Farmer A.D."/>
            <person name="May G.D."/>
            <person name="Woodward J.E."/>
            <person name="Medigue C."/>
            <person name="Vallenet D."/>
            <person name="Lajus A."/>
            <person name="Rouy Z."/>
            <person name="Martinez-Vaz B."/>
            <person name="Tiffin P."/>
            <person name="Young N.D."/>
            <person name="Sadowsky M.J."/>
        </authorList>
    </citation>
    <scope>NUCLEOTIDE SEQUENCE [LARGE SCALE GENOMIC DNA]</scope>
    <source>
        <strain evidence="1 2">N6B1</strain>
    </source>
</reference>
<proteinExistence type="predicted"/>
<name>A0AAW9U6S0_RHIML</name>
<dbReference type="AlphaFoldDB" id="A0AAW9U6S0"/>
<accession>A0AAW9U6S0</accession>
<evidence type="ECO:0000313" key="1">
    <source>
        <dbReference type="EMBL" id="MQW38195.1"/>
    </source>
</evidence>
<protein>
    <submittedName>
        <fullName evidence="1">Uncharacterized protein</fullName>
    </submittedName>
</protein>
<sequence length="321" mass="36170">MPNLLSLESLENDRKFVERQRNKAPKDRWGTSKMMWEQRLTEIDERIEQIKSRPASRASVALIFDGLPVVGQGDIRLDFSTEALASYQRIVSAAMATQNGEEPAVKGKLKGEQKSKLFIRDIVRGSMGFILEELAPPQVDMFNTPLKNAVEQTTRIIATLNVASIEEFSATLESTPPRLIGALQKFTKVLRDAGATTKIVGDENRVALSLEDVSRLSERFSDVEVTEEDVFYSGVLLGILPDSHEFELQLPDEQGTLKGSVTDDLTLKYVADQAFKEQLLLKPVRAQVRYIRTTRNGRMVKQQLSLENLEPRVENELFGRF</sequence>